<organism evidence="3 4">
    <name type="scientific">Glutamicibacter creatinolyticus</name>
    <dbReference type="NCBI Taxonomy" id="162496"/>
    <lineage>
        <taxon>Bacteria</taxon>
        <taxon>Bacillati</taxon>
        <taxon>Actinomycetota</taxon>
        <taxon>Actinomycetes</taxon>
        <taxon>Micrococcales</taxon>
        <taxon>Micrococcaceae</taxon>
        <taxon>Glutamicibacter</taxon>
    </lineage>
</organism>
<dbReference type="Gene3D" id="3.40.50.1820">
    <property type="entry name" value="alpha/beta hydrolase"/>
    <property type="match status" value="1"/>
</dbReference>
<dbReference type="InterPro" id="IPR050266">
    <property type="entry name" value="AB_hydrolase_sf"/>
</dbReference>
<gene>
    <name evidence="3" type="ORF">GcLGCM259_0284</name>
</gene>
<protein>
    <submittedName>
        <fullName evidence="3">Alpha/beta hydrolase family protein</fullName>
    </submittedName>
</protein>
<dbReference type="EMBL" id="CP034412">
    <property type="protein sequence ID" value="QCY46066.1"/>
    <property type="molecule type" value="Genomic_DNA"/>
</dbReference>
<dbReference type="GO" id="GO:0016787">
    <property type="term" value="F:hydrolase activity"/>
    <property type="evidence" value="ECO:0007669"/>
    <property type="project" value="UniProtKB-KW"/>
</dbReference>
<dbReference type="KEGG" id="gcr:GcLGCM259_0284"/>
<evidence type="ECO:0000259" key="2">
    <source>
        <dbReference type="Pfam" id="PF12146"/>
    </source>
</evidence>
<keyword evidence="4" id="KW-1185">Reference proteome</keyword>
<dbReference type="AlphaFoldDB" id="A0A5B7WPM8"/>
<accession>A0A5B7WPM8</accession>
<dbReference type="Pfam" id="PF12146">
    <property type="entry name" value="Hydrolase_4"/>
    <property type="match status" value="1"/>
</dbReference>
<dbReference type="Proteomes" id="UP000307000">
    <property type="component" value="Chromosome"/>
</dbReference>
<dbReference type="InterPro" id="IPR029058">
    <property type="entry name" value="AB_hydrolase_fold"/>
</dbReference>
<proteinExistence type="predicted"/>
<evidence type="ECO:0000256" key="1">
    <source>
        <dbReference type="SAM" id="MobiDB-lite"/>
    </source>
</evidence>
<dbReference type="InterPro" id="IPR022742">
    <property type="entry name" value="Hydrolase_4"/>
</dbReference>
<sequence length="396" mass="43283">MPLCCARALQLCAGTGGAEGPEAGSAYAGGMAAEWDRQGQGWTADVLGEDFECRVLPLPDAEQATLIRHRPARWRRAVGGVLRGHSVLYLHGWSDYFFQRELAEFFSAAGADFYAVDLRNYGRNLTAQSTPGYITDLQEYSAELDAAHRIMSAEHPQNRVVLLGHSTGGLTASLYAAQNPQKVDALVLNSPWLEFQATEFGRTAISALFAAGSRLNPLRELPQVDPGFYTRSVSSAYDGEWDYNLQWRPPQGFRITTGFVNAVFRAQATVAKGLELQQPVLVLLSARDYLLPRWTPDATRADVALNVQVVARRSVDLGANLSLLRLDGALHDIFLSVPQVRQRAYLAVGSWLDTQRHRMAGSRLQALARRVTEDTAARRSAAATSADGAGQQPGAR</sequence>
<feature type="region of interest" description="Disordered" evidence="1">
    <location>
        <begin position="375"/>
        <end position="396"/>
    </location>
</feature>
<reference evidence="3 4" key="1">
    <citation type="submission" date="2018-12" db="EMBL/GenBank/DDBJ databases">
        <title>Complete Genome Sequence of Glutamicibacter creatinolyticus strain LGCM259,isolated from an abscess of a 12-year-old mare in Italy.</title>
        <authorList>
            <person name="Santos R.G."/>
            <person name="Silva A.L."/>
            <person name="Seyffert N."/>
            <person name="Castro T.L.P."/>
            <person name="Attili A.R."/>
            <person name="Rifici C."/>
            <person name="Mazzullo G."/>
            <person name="Brenig B."/>
            <person name="Venanzi F."/>
            <person name="Azevedo V."/>
        </authorList>
    </citation>
    <scope>NUCLEOTIDE SEQUENCE [LARGE SCALE GENOMIC DNA]</scope>
    <source>
        <strain evidence="3 4">LGCM 259</strain>
    </source>
</reference>
<evidence type="ECO:0000313" key="3">
    <source>
        <dbReference type="EMBL" id="QCY46066.1"/>
    </source>
</evidence>
<name>A0A5B7WPM8_9MICC</name>
<feature type="domain" description="Serine aminopeptidase S33" evidence="2">
    <location>
        <begin position="87"/>
        <end position="291"/>
    </location>
</feature>
<keyword evidence="3" id="KW-0378">Hydrolase</keyword>
<dbReference type="SUPFAM" id="SSF53474">
    <property type="entry name" value="alpha/beta-Hydrolases"/>
    <property type="match status" value="1"/>
</dbReference>
<dbReference type="PANTHER" id="PTHR43798">
    <property type="entry name" value="MONOACYLGLYCEROL LIPASE"/>
    <property type="match status" value="1"/>
</dbReference>
<evidence type="ECO:0000313" key="4">
    <source>
        <dbReference type="Proteomes" id="UP000307000"/>
    </source>
</evidence>
<feature type="compositionally biased region" description="Low complexity" evidence="1">
    <location>
        <begin position="378"/>
        <end position="396"/>
    </location>
</feature>